<accession>A0A0N1FFE1</accession>
<keyword evidence="2" id="KW-1185">Reference proteome</keyword>
<dbReference type="RefSeq" id="WP_054211008.1">
    <property type="nucleotide sequence ID" value="NZ_LGSZ01000053.1"/>
</dbReference>
<organism evidence="1 2">
    <name type="scientific">Bosea vaviloviae</name>
    <dbReference type="NCBI Taxonomy" id="1526658"/>
    <lineage>
        <taxon>Bacteria</taxon>
        <taxon>Pseudomonadati</taxon>
        <taxon>Pseudomonadota</taxon>
        <taxon>Alphaproteobacteria</taxon>
        <taxon>Hyphomicrobiales</taxon>
        <taxon>Boseaceae</taxon>
        <taxon>Bosea</taxon>
    </lineage>
</organism>
<comment type="caution">
    <text evidence="1">The sequence shown here is derived from an EMBL/GenBank/DDBJ whole genome shotgun (WGS) entry which is preliminary data.</text>
</comment>
<protein>
    <submittedName>
        <fullName evidence="1">Heme utilization protein HuvX</fullName>
    </submittedName>
</protein>
<dbReference type="AlphaFoldDB" id="A0A0N1FFE1"/>
<dbReference type="PIRSF" id="PIRSF030840">
    <property type="entry name" value="DUF1008"/>
    <property type="match status" value="1"/>
</dbReference>
<dbReference type="Pfam" id="PF06228">
    <property type="entry name" value="ChuX_HutX"/>
    <property type="match status" value="1"/>
</dbReference>
<dbReference type="SUPFAM" id="SSF144064">
    <property type="entry name" value="Heme iron utilization protein-like"/>
    <property type="match status" value="1"/>
</dbReference>
<dbReference type="CDD" id="cd16829">
    <property type="entry name" value="ChuX_HutX-like"/>
    <property type="match status" value="1"/>
</dbReference>
<gene>
    <name evidence="1" type="ORF">AE618_20985</name>
</gene>
<sequence>MSDVLTIDQAPVALAGIEKARQMLAEKPDAMVESVAKEAGVSTRAVLELTPAEGRTLISAERFEALWQELATWGTVLFLVHTPDVVLECEGSLPVGSFGHGYYNIHGDSPIGGHIKASNCAAIYVVDRQLPSRRVCSVQFFNGAGDVMFKVFVRRDAQRALLPDQLEKFEALKTRFA</sequence>
<evidence type="ECO:0000313" key="1">
    <source>
        <dbReference type="EMBL" id="KPH78896.1"/>
    </source>
</evidence>
<dbReference type="NCBIfam" id="TIGR04108">
    <property type="entry name" value="HutX"/>
    <property type="match status" value="1"/>
</dbReference>
<dbReference type="InterPro" id="IPR053733">
    <property type="entry name" value="Heme_Transport_Util_sf"/>
</dbReference>
<proteinExistence type="predicted"/>
<reference evidence="1 2" key="1">
    <citation type="submission" date="2015-07" db="EMBL/GenBank/DDBJ databases">
        <title>Whole genome sequencing of Bosea vaviloviae isolated from cave pool.</title>
        <authorList>
            <person name="Tan N.E.H."/>
            <person name="Lee Y.P."/>
            <person name="Gan H.M."/>
            <person name="Barton H."/>
            <person name="Savka M.A."/>
        </authorList>
    </citation>
    <scope>NUCLEOTIDE SEQUENCE [LARGE SCALE GENOMIC DNA]</scope>
    <source>
        <strain evidence="1 2">SD260</strain>
    </source>
</reference>
<dbReference type="EMBL" id="LGSZ01000053">
    <property type="protein sequence ID" value="KPH78896.1"/>
    <property type="molecule type" value="Genomic_DNA"/>
</dbReference>
<name>A0A0N1FFE1_9HYPH</name>
<dbReference type="Proteomes" id="UP000037822">
    <property type="component" value="Unassembled WGS sequence"/>
</dbReference>
<evidence type="ECO:0000313" key="2">
    <source>
        <dbReference type="Proteomes" id="UP000037822"/>
    </source>
</evidence>
<dbReference type="PATRIC" id="fig|1526658.3.peg.1617"/>
<dbReference type="OrthoDB" id="8781266at2"/>
<dbReference type="Gene3D" id="3.40.1570.10">
    <property type="entry name" value="HemS/ChuS/ChuX like domains"/>
    <property type="match status" value="1"/>
</dbReference>
<dbReference type="InterPro" id="IPR010413">
    <property type="entry name" value="HutX-like"/>
</dbReference>